<protein>
    <submittedName>
        <fullName evidence="1">21 kDa subunit of NADH dehydrogenase</fullName>
    </submittedName>
</protein>
<keyword evidence="2" id="KW-1185">Reference proteome</keyword>
<evidence type="ECO:0000313" key="2">
    <source>
        <dbReference type="Proteomes" id="UP001497700"/>
    </source>
</evidence>
<gene>
    <name evidence="1" type="ORF">F4820DRAFT_458939</name>
</gene>
<dbReference type="Proteomes" id="UP001497700">
    <property type="component" value="Unassembled WGS sequence"/>
</dbReference>
<dbReference type="EMBL" id="MU393488">
    <property type="protein sequence ID" value="KAI4864330.1"/>
    <property type="molecule type" value="Genomic_DNA"/>
</dbReference>
<reference evidence="1 2" key="1">
    <citation type="journal article" date="2022" name="New Phytol.">
        <title>Ecological generalism drives hyperdiversity of secondary metabolite gene clusters in xylarialean endophytes.</title>
        <authorList>
            <person name="Franco M.E.E."/>
            <person name="Wisecaver J.H."/>
            <person name="Arnold A.E."/>
            <person name="Ju Y.M."/>
            <person name="Slot J.C."/>
            <person name="Ahrendt S."/>
            <person name="Moore L.P."/>
            <person name="Eastman K.E."/>
            <person name="Scott K."/>
            <person name="Konkel Z."/>
            <person name="Mondo S.J."/>
            <person name="Kuo A."/>
            <person name="Hayes R.D."/>
            <person name="Haridas S."/>
            <person name="Andreopoulos B."/>
            <person name="Riley R."/>
            <person name="LaButti K."/>
            <person name="Pangilinan J."/>
            <person name="Lipzen A."/>
            <person name="Amirebrahimi M."/>
            <person name="Yan J."/>
            <person name="Adam C."/>
            <person name="Keymanesh K."/>
            <person name="Ng V."/>
            <person name="Louie K."/>
            <person name="Northen T."/>
            <person name="Drula E."/>
            <person name="Henrissat B."/>
            <person name="Hsieh H.M."/>
            <person name="Youens-Clark K."/>
            <person name="Lutzoni F."/>
            <person name="Miadlikowska J."/>
            <person name="Eastwood D.C."/>
            <person name="Hamelin R.C."/>
            <person name="Grigoriev I.V."/>
            <person name="U'Ren J.M."/>
        </authorList>
    </citation>
    <scope>NUCLEOTIDE SEQUENCE [LARGE SCALE GENOMIC DNA]</scope>
    <source>
        <strain evidence="1 2">CBS 119005</strain>
    </source>
</reference>
<accession>A0ACB9YZK1</accession>
<name>A0ACB9YZK1_9PEZI</name>
<comment type="caution">
    <text evidence="1">The sequence shown here is derived from an EMBL/GenBank/DDBJ whole genome shotgun (WGS) entry which is preliminary data.</text>
</comment>
<evidence type="ECO:0000313" key="1">
    <source>
        <dbReference type="EMBL" id="KAI4864330.1"/>
    </source>
</evidence>
<proteinExistence type="predicted"/>
<organism evidence="1 2">
    <name type="scientific">Hypoxylon rubiginosum</name>
    <dbReference type="NCBI Taxonomy" id="110542"/>
    <lineage>
        <taxon>Eukaryota</taxon>
        <taxon>Fungi</taxon>
        <taxon>Dikarya</taxon>
        <taxon>Ascomycota</taxon>
        <taxon>Pezizomycotina</taxon>
        <taxon>Sordariomycetes</taxon>
        <taxon>Xylariomycetidae</taxon>
        <taxon>Xylariales</taxon>
        <taxon>Hypoxylaceae</taxon>
        <taxon>Hypoxylon</taxon>
    </lineage>
</organism>
<sequence>MASKAVVKAAGGVMSLSQKQCLQSTGIWERVRRAFAVDPNRSNGIPLNPYFRNPTPGGLDPLGYDDPVTAPAGDIADNPYWKRDSRRAYPTLSFVSQADTVALLSVGSAAVPKQDLIGEAGEKQLVAVREEGRTGGLAAYLEKNTGAAKDTLLPGGLPPLPSGWAQKADGDWEVYKYELEESSYNDPDAQIYPCRNFK</sequence>